<evidence type="ECO:0000313" key="1">
    <source>
        <dbReference type="EMBL" id="QOX65346.1"/>
    </source>
</evidence>
<name>A0ACD1AFZ2_9FIRM</name>
<keyword evidence="1" id="KW-0413">Isomerase</keyword>
<organism evidence="1 2">
    <name type="scientific">Anoxybacterium hadale</name>
    <dbReference type="NCBI Taxonomy" id="3408580"/>
    <lineage>
        <taxon>Bacteria</taxon>
        <taxon>Bacillati</taxon>
        <taxon>Bacillota</taxon>
        <taxon>Clostridia</taxon>
        <taxon>Peptostreptococcales</taxon>
        <taxon>Anaerovoracaceae</taxon>
        <taxon>Anoxybacterium</taxon>
    </lineage>
</organism>
<evidence type="ECO:0000313" key="2">
    <source>
        <dbReference type="Proteomes" id="UP000594014"/>
    </source>
</evidence>
<protein>
    <submittedName>
        <fullName evidence="1">1-(5-phosphoribosyl)-5-[(5-phosphoribosylamino)methylideneamino]imidazole-4-carboxamide isomerase</fullName>
        <ecNumber evidence="1">5.3.1.16</ecNumber>
    </submittedName>
</protein>
<accession>A0ACD1AFZ2</accession>
<reference evidence="1" key="1">
    <citation type="submission" date="2019-08" db="EMBL/GenBank/DDBJ databases">
        <title>Genome sequence of Clostridiales bacterium MT110.</title>
        <authorList>
            <person name="Cao J."/>
        </authorList>
    </citation>
    <scope>NUCLEOTIDE SEQUENCE</scope>
    <source>
        <strain evidence="1">MT110</strain>
    </source>
</reference>
<dbReference type="Proteomes" id="UP000594014">
    <property type="component" value="Chromosome"/>
</dbReference>
<dbReference type="EC" id="5.3.1.16" evidence="1"/>
<dbReference type="EMBL" id="CP042469">
    <property type="protein sequence ID" value="QOX65346.1"/>
    <property type="molecule type" value="Genomic_DNA"/>
</dbReference>
<keyword evidence="2" id="KW-1185">Reference proteome</keyword>
<proteinExistence type="predicted"/>
<gene>
    <name evidence="1" type="primary">hisA</name>
    <name evidence="1" type="ORF">FRZ06_19295</name>
</gene>
<sequence length="238" mass="25474">MIILPAIDIKDGQCVRLTKGDFATVEKVAEDPMETALGFCSAGAGWIHMVDLDGAKEGSLKNSEVFLAVAQQSGLKVEIGGGIRTMDSIDYYLSNGITRVIIGSAAISNPELVKEAAARYGDRIAVGIDARNGMVSADGWLKDSDVNYIDLARRMEDIGIRYIIFTDISKDGTLSGPNLDQLFKINQAVSCDIIASGGIHTLEDIKALKEMGLYGAICGKSIYKGTLSLQEAVDCCKE</sequence>